<organism evidence="6 7">
    <name type="scientific">Eucalyptus globulus</name>
    <name type="common">Tasmanian blue gum</name>
    <dbReference type="NCBI Taxonomy" id="34317"/>
    <lineage>
        <taxon>Eukaryota</taxon>
        <taxon>Viridiplantae</taxon>
        <taxon>Streptophyta</taxon>
        <taxon>Embryophyta</taxon>
        <taxon>Tracheophyta</taxon>
        <taxon>Spermatophyta</taxon>
        <taxon>Magnoliopsida</taxon>
        <taxon>eudicotyledons</taxon>
        <taxon>Gunneridae</taxon>
        <taxon>Pentapetalae</taxon>
        <taxon>rosids</taxon>
        <taxon>malvids</taxon>
        <taxon>Myrtales</taxon>
        <taxon>Myrtaceae</taxon>
        <taxon>Myrtoideae</taxon>
        <taxon>Eucalypteae</taxon>
        <taxon>Eucalyptus</taxon>
    </lineage>
</organism>
<comment type="caution">
    <text evidence="6">The sequence shown here is derived from an EMBL/GenBank/DDBJ whole genome shotgun (WGS) entry which is preliminary data.</text>
</comment>
<dbReference type="Proteomes" id="UP001634007">
    <property type="component" value="Unassembled WGS sequence"/>
</dbReference>
<dbReference type="GO" id="GO:1990904">
    <property type="term" value="C:ribonucleoprotein complex"/>
    <property type="evidence" value="ECO:0007669"/>
    <property type="project" value="UniProtKB-KW"/>
</dbReference>
<dbReference type="NCBIfam" id="TIGR01022">
    <property type="entry name" value="rpmJ_bact"/>
    <property type="match status" value="1"/>
</dbReference>
<dbReference type="GO" id="GO:0005840">
    <property type="term" value="C:ribosome"/>
    <property type="evidence" value="ECO:0007669"/>
    <property type="project" value="UniProtKB-KW"/>
</dbReference>
<evidence type="ECO:0000256" key="3">
    <source>
        <dbReference type="ARBA" id="ARBA00022980"/>
    </source>
</evidence>
<evidence type="ECO:0000256" key="2">
    <source>
        <dbReference type="ARBA" id="ARBA00007645"/>
    </source>
</evidence>
<keyword evidence="3 5" id="KW-0689">Ribosomal protein</keyword>
<evidence type="ECO:0000313" key="6">
    <source>
        <dbReference type="EMBL" id="KAL3745141.1"/>
    </source>
</evidence>
<gene>
    <name evidence="6" type="ORF">ACJRO7_014279</name>
</gene>
<dbReference type="InterPro" id="IPR000473">
    <property type="entry name" value="Ribosomal_bL36"/>
</dbReference>
<accession>A0ABD3KZL3</accession>
<sequence length="79" mass="9318">MKIRSSVKKMCEFCKPVKRRGRLYAVCSANLEHKQRQGMMTFAGEGQLPPTSVKLLVPRERTKINSRIQINILKKFYYW</sequence>
<name>A0ABD3KZL3_EUCGL</name>
<dbReference type="GO" id="GO:0009536">
    <property type="term" value="C:plastid"/>
    <property type="evidence" value="ECO:0007669"/>
    <property type="project" value="UniProtKB-SubCell"/>
</dbReference>
<reference evidence="6 7" key="1">
    <citation type="submission" date="2024-11" db="EMBL/GenBank/DDBJ databases">
        <title>Chromosome-level genome assembly of Eucalyptus globulus Labill. provides insights into its genome evolution.</title>
        <authorList>
            <person name="Li X."/>
        </authorList>
    </citation>
    <scope>NUCLEOTIDE SEQUENCE [LARGE SCALE GENOMIC DNA]</scope>
    <source>
        <strain evidence="6">CL2024</strain>
        <tissue evidence="6">Fresh tender leaves</tissue>
    </source>
</reference>
<evidence type="ECO:0000313" key="7">
    <source>
        <dbReference type="Proteomes" id="UP001634007"/>
    </source>
</evidence>
<keyword evidence="7" id="KW-1185">Reference proteome</keyword>
<dbReference type="SUPFAM" id="SSF57840">
    <property type="entry name" value="Ribosomal protein L36"/>
    <property type="match status" value="1"/>
</dbReference>
<dbReference type="InterPro" id="IPR035977">
    <property type="entry name" value="Ribosomal_bL36_sp"/>
</dbReference>
<dbReference type="EMBL" id="JBJKBG010000003">
    <property type="protein sequence ID" value="KAL3745141.1"/>
    <property type="molecule type" value="Genomic_DNA"/>
</dbReference>
<protein>
    <recommendedName>
        <fullName evidence="5">Ribosomal protein</fullName>
    </recommendedName>
</protein>
<evidence type="ECO:0000256" key="5">
    <source>
        <dbReference type="RuleBase" id="RU000570"/>
    </source>
</evidence>
<dbReference type="InterPro" id="IPR052010">
    <property type="entry name" value="Ribosomal_LSU_bL36"/>
</dbReference>
<comment type="subcellular location">
    <subcellularLocation>
        <location evidence="1">Plastid</location>
    </subcellularLocation>
</comment>
<evidence type="ECO:0000256" key="4">
    <source>
        <dbReference type="ARBA" id="ARBA00023274"/>
    </source>
</evidence>
<keyword evidence="4 5" id="KW-0687">Ribonucleoprotein</keyword>
<dbReference type="AlphaFoldDB" id="A0ABD3KZL3"/>
<proteinExistence type="inferred from homology"/>
<comment type="similarity">
    <text evidence="2 5">Belongs to the bacterial ribosomal protein bL36 family.</text>
</comment>
<dbReference type="PANTHER" id="PTHR18804">
    <property type="entry name" value="RIBOSOMAL PROTEIN"/>
    <property type="match status" value="1"/>
</dbReference>
<evidence type="ECO:0000256" key="1">
    <source>
        <dbReference type="ARBA" id="ARBA00004474"/>
    </source>
</evidence>
<dbReference type="PANTHER" id="PTHR18804:SF16">
    <property type="entry name" value="RIBOSOMAL PROTEIN"/>
    <property type="match status" value="1"/>
</dbReference>
<dbReference type="Pfam" id="PF00444">
    <property type="entry name" value="Ribosomal_L36"/>
    <property type="match status" value="1"/>
</dbReference>
<dbReference type="HAMAP" id="MF_00251">
    <property type="entry name" value="Ribosomal_bL36"/>
    <property type="match status" value="1"/>
</dbReference>